<protein>
    <submittedName>
        <fullName evidence="1">Uncharacterized protein</fullName>
    </submittedName>
</protein>
<dbReference type="AlphaFoldDB" id="A0A383DDZ2"/>
<gene>
    <name evidence="1" type="ORF">METZ01_LOCUS495580</name>
</gene>
<proteinExistence type="predicted"/>
<organism evidence="1">
    <name type="scientific">marine metagenome</name>
    <dbReference type="NCBI Taxonomy" id="408172"/>
    <lineage>
        <taxon>unclassified sequences</taxon>
        <taxon>metagenomes</taxon>
        <taxon>ecological metagenomes</taxon>
    </lineage>
</organism>
<sequence length="58" mass="6501">MLHQYLITNPNAIKGNPKLLKQPQHVLQAATVQVLPIKAKLNKYEPKTKQTKSQAPAK</sequence>
<name>A0A383DDZ2_9ZZZZ</name>
<reference evidence="1" key="1">
    <citation type="submission" date="2018-05" db="EMBL/GenBank/DDBJ databases">
        <authorList>
            <person name="Lanie J.A."/>
            <person name="Ng W.-L."/>
            <person name="Kazmierczak K.M."/>
            <person name="Andrzejewski T.M."/>
            <person name="Davidsen T.M."/>
            <person name="Wayne K.J."/>
            <person name="Tettelin H."/>
            <person name="Glass J.I."/>
            <person name="Rusch D."/>
            <person name="Podicherti R."/>
            <person name="Tsui H.-C.T."/>
            <person name="Winkler M.E."/>
        </authorList>
    </citation>
    <scope>NUCLEOTIDE SEQUENCE</scope>
</reference>
<accession>A0A383DDZ2</accession>
<dbReference type="EMBL" id="UINC01216545">
    <property type="protein sequence ID" value="SVE42726.1"/>
    <property type="molecule type" value="Genomic_DNA"/>
</dbReference>
<evidence type="ECO:0000313" key="1">
    <source>
        <dbReference type="EMBL" id="SVE42726.1"/>
    </source>
</evidence>